<dbReference type="AlphaFoldDB" id="A0A8S0PYA8"/>
<comment type="caution">
    <text evidence="8">Lacks conserved residue(s) required for the propagation of feature annotation.</text>
</comment>
<evidence type="ECO:0000256" key="4">
    <source>
        <dbReference type="ARBA" id="ARBA00022692"/>
    </source>
</evidence>
<dbReference type="PANTHER" id="PTHR22760">
    <property type="entry name" value="GLYCOSYLTRANSFERASE"/>
    <property type="match status" value="1"/>
</dbReference>
<feature type="transmembrane region" description="Helical" evidence="8">
    <location>
        <begin position="21"/>
        <end position="44"/>
    </location>
</feature>
<comment type="subcellular location">
    <subcellularLocation>
        <location evidence="1 8">Endoplasmic reticulum membrane</location>
        <topology evidence="1 8">Multi-pass membrane protein</topology>
    </subcellularLocation>
</comment>
<accession>A0A8S0PYA8</accession>
<dbReference type="Pfam" id="PF03901">
    <property type="entry name" value="Glyco_transf_22"/>
    <property type="match status" value="1"/>
</dbReference>
<comment type="caution">
    <text evidence="9">The sequence shown here is derived from an EMBL/GenBank/DDBJ whole genome shotgun (WGS) entry which is preliminary data.</text>
</comment>
<gene>
    <name evidence="9" type="ORF">OLEA9_A062618</name>
</gene>
<dbReference type="OrthoDB" id="416834at2759"/>
<keyword evidence="6 8" id="KW-1133">Transmembrane helix</keyword>
<evidence type="ECO:0000256" key="3">
    <source>
        <dbReference type="ARBA" id="ARBA00022679"/>
    </source>
</evidence>
<evidence type="ECO:0000313" key="9">
    <source>
        <dbReference type="EMBL" id="CAA2957129.1"/>
    </source>
</evidence>
<dbReference type="EC" id="2.4.1.-" evidence="8"/>
<dbReference type="GO" id="GO:0000026">
    <property type="term" value="F:alpha-1,2-mannosyltransferase activity"/>
    <property type="evidence" value="ECO:0007669"/>
    <property type="project" value="TreeGrafter"/>
</dbReference>
<organism evidence="9 10">
    <name type="scientific">Olea europaea subsp. europaea</name>
    <dbReference type="NCBI Taxonomy" id="158383"/>
    <lineage>
        <taxon>Eukaryota</taxon>
        <taxon>Viridiplantae</taxon>
        <taxon>Streptophyta</taxon>
        <taxon>Embryophyta</taxon>
        <taxon>Tracheophyta</taxon>
        <taxon>Spermatophyta</taxon>
        <taxon>Magnoliopsida</taxon>
        <taxon>eudicotyledons</taxon>
        <taxon>Gunneridae</taxon>
        <taxon>Pentapetalae</taxon>
        <taxon>asterids</taxon>
        <taxon>lamiids</taxon>
        <taxon>Lamiales</taxon>
        <taxon>Oleaceae</taxon>
        <taxon>Oleeae</taxon>
        <taxon>Olea</taxon>
    </lineage>
</organism>
<feature type="transmembrane region" description="Helical" evidence="8">
    <location>
        <begin position="96"/>
        <end position="115"/>
    </location>
</feature>
<evidence type="ECO:0000256" key="7">
    <source>
        <dbReference type="ARBA" id="ARBA00023136"/>
    </source>
</evidence>
<dbReference type="Gramene" id="OE9A062618T1">
    <property type="protein sequence ID" value="OE9A062618C1"/>
    <property type="gene ID" value="OE9A062618"/>
</dbReference>
<comment type="similarity">
    <text evidence="8">Belongs to the glycosyltransferase 22 family.</text>
</comment>
<feature type="transmembrane region" description="Helical" evidence="8">
    <location>
        <begin position="60"/>
        <end position="84"/>
    </location>
</feature>
<sequence length="127" mass="14463">MIMKHFTQYQLFAQLVNWFMFFYITRTLANSMETVLTLVSLYYWPSLRGSSSIASGSRKWALAAVALACAIRPTSAIKWIYVALLELYLTRDKLKFILLEVVPIGGVVLGVTSLLDRFMYGSWVLVP</sequence>
<dbReference type="GO" id="GO:0006506">
    <property type="term" value="P:GPI anchor biosynthetic process"/>
    <property type="evidence" value="ECO:0007669"/>
    <property type="project" value="TreeGrafter"/>
</dbReference>
<keyword evidence="2 8" id="KW-0328">Glycosyltransferase</keyword>
<evidence type="ECO:0000256" key="6">
    <source>
        <dbReference type="ARBA" id="ARBA00022989"/>
    </source>
</evidence>
<dbReference type="EMBL" id="CACTIH010000209">
    <property type="protein sequence ID" value="CAA2957129.1"/>
    <property type="molecule type" value="Genomic_DNA"/>
</dbReference>
<keyword evidence="5 8" id="KW-0256">Endoplasmic reticulum</keyword>
<dbReference type="Proteomes" id="UP000594638">
    <property type="component" value="Unassembled WGS sequence"/>
</dbReference>
<name>A0A8S0PYA8_OLEEU</name>
<reference evidence="9 10" key="1">
    <citation type="submission" date="2019-12" db="EMBL/GenBank/DDBJ databases">
        <authorList>
            <person name="Alioto T."/>
            <person name="Alioto T."/>
            <person name="Gomez Garrido J."/>
        </authorList>
    </citation>
    <scope>NUCLEOTIDE SEQUENCE [LARGE SCALE GENOMIC DNA]</scope>
</reference>
<evidence type="ECO:0000313" key="10">
    <source>
        <dbReference type="Proteomes" id="UP000594638"/>
    </source>
</evidence>
<proteinExistence type="inferred from homology"/>
<evidence type="ECO:0000256" key="8">
    <source>
        <dbReference type="RuleBase" id="RU363075"/>
    </source>
</evidence>
<protein>
    <recommendedName>
        <fullName evidence="8">Mannosyltransferase</fullName>
        <ecNumber evidence="8">2.4.1.-</ecNumber>
    </recommendedName>
</protein>
<keyword evidence="10" id="KW-1185">Reference proteome</keyword>
<keyword evidence="7 8" id="KW-0472">Membrane</keyword>
<dbReference type="InterPro" id="IPR005599">
    <property type="entry name" value="GPI_mannosylTrfase"/>
</dbReference>
<keyword evidence="3" id="KW-0808">Transferase</keyword>
<evidence type="ECO:0000256" key="1">
    <source>
        <dbReference type="ARBA" id="ARBA00004477"/>
    </source>
</evidence>
<dbReference type="GO" id="GO:0005789">
    <property type="term" value="C:endoplasmic reticulum membrane"/>
    <property type="evidence" value="ECO:0007669"/>
    <property type="project" value="UniProtKB-SubCell"/>
</dbReference>
<keyword evidence="4 8" id="KW-0812">Transmembrane</keyword>
<evidence type="ECO:0000256" key="5">
    <source>
        <dbReference type="ARBA" id="ARBA00022824"/>
    </source>
</evidence>
<evidence type="ECO:0000256" key="2">
    <source>
        <dbReference type="ARBA" id="ARBA00022676"/>
    </source>
</evidence>
<dbReference type="PANTHER" id="PTHR22760:SF4">
    <property type="entry name" value="GPI MANNOSYLTRANSFERASE 3"/>
    <property type="match status" value="1"/>
</dbReference>